<comment type="caution">
    <text evidence="1">The sequence shown here is derived from an EMBL/GenBank/DDBJ whole genome shotgun (WGS) entry which is preliminary data.</text>
</comment>
<name>A0A3L6QTC6_PANMI</name>
<dbReference type="EMBL" id="PQIB02000011">
    <property type="protein sequence ID" value="RLM86321.1"/>
    <property type="molecule type" value="Genomic_DNA"/>
</dbReference>
<dbReference type="PANTHER" id="PTHR47150:SF6">
    <property type="entry name" value="OS01G0872900 PROTEIN"/>
    <property type="match status" value="1"/>
</dbReference>
<accession>A0A3L6QTC6</accession>
<sequence>MKRHVFIRILDAVQSGDSYFQQREDCTGLLRLCALQKVVAAMRILAYGLPLDAVDEYVQIGMSPVREALNHFCSAVIAAFGKEYLRYPTHVDVARLLQEGESRGFPGMLGSINCMHREWRNCPAAWKGMFTGRGKHPSMMLEAVASHDLWIWHAYFGLPGSCNDINVLQRSPIFSAYVRGESPPVHFTVNGRTYDMGYYIADGIYPDWPAFVKSVRHPMERKTQRFATVQEGARKDIERAFGVLQARWAVIRGPAYGWDRG</sequence>
<dbReference type="AlphaFoldDB" id="A0A3L6QTC6"/>
<evidence type="ECO:0000313" key="1">
    <source>
        <dbReference type="EMBL" id="RLM86321.1"/>
    </source>
</evidence>
<gene>
    <name evidence="1" type="ORF">C2845_PM04G14090</name>
</gene>
<dbReference type="InterPro" id="IPR006912">
    <property type="entry name" value="Harbinger_derived_prot"/>
</dbReference>
<organism evidence="1 2">
    <name type="scientific">Panicum miliaceum</name>
    <name type="common">Proso millet</name>
    <name type="synonym">Broomcorn millet</name>
    <dbReference type="NCBI Taxonomy" id="4540"/>
    <lineage>
        <taxon>Eukaryota</taxon>
        <taxon>Viridiplantae</taxon>
        <taxon>Streptophyta</taxon>
        <taxon>Embryophyta</taxon>
        <taxon>Tracheophyta</taxon>
        <taxon>Spermatophyta</taxon>
        <taxon>Magnoliopsida</taxon>
        <taxon>Liliopsida</taxon>
        <taxon>Poales</taxon>
        <taxon>Poaceae</taxon>
        <taxon>PACMAD clade</taxon>
        <taxon>Panicoideae</taxon>
        <taxon>Panicodae</taxon>
        <taxon>Paniceae</taxon>
        <taxon>Panicinae</taxon>
        <taxon>Panicum</taxon>
        <taxon>Panicum sect. Panicum</taxon>
    </lineage>
</organism>
<evidence type="ECO:0000313" key="2">
    <source>
        <dbReference type="Proteomes" id="UP000275267"/>
    </source>
</evidence>
<protein>
    <recommendedName>
        <fullName evidence="3">Nuclease HARBI1</fullName>
    </recommendedName>
</protein>
<dbReference type="STRING" id="4540.A0A3L6QTC6"/>
<keyword evidence="2" id="KW-1185">Reference proteome</keyword>
<reference evidence="2" key="1">
    <citation type="journal article" date="2019" name="Nat. Commun.">
        <title>The genome of broomcorn millet.</title>
        <authorList>
            <person name="Zou C."/>
            <person name="Miki D."/>
            <person name="Li D."/>
            <person name="Tang Q."/>
            <person name="Xiao L."/>
            <person name="Rajput S."/>
            <person name="Deng P."/>
            <person name="Jia W."/>
            <person name="Huang R."/>
            <person name="Zhang M."/>
            <person name="Sun Y."/>
            <person name="Hu J."/>
            <person name="Fu X."/>
            <person name="Schnable P.S."/>
            <person name="Li F."/>
            <person name="Zhang H."/>
            <person name="Feng B."/>
            <person name="Zhu X."/>
            <person name="Liu R."/>
            <person name="Schnable J.C."/>
            <person name="Zhu J.-K."/>
            <person name="Zhang H."/>
        </authorList>
    </citation>
    <scope>NUCLEOTIDE SEQUENCE [LARGE SCALE GENOMIC DNA]</scope>
</reference>
<dbReference type="Proteomes" id="UP000275267">
    <property type="component" value="Unassembled WGS sequence"/>
</dbReference>
<dbReference type="Pfam" id="PF04827">
    <property type="entry name" value="Plant_tran"/>
    <property type="match status" value="1"/>
</dbReference>
<proteinExistence type="predicted"/>
<dbReference type="OrthoDB" id="624774at2759"/>
<evidence type="ECO:0008006" key="3">
    <source>
        <dbReference type="Google" id="ProtNLM"/>
    </source>
</evidence>
<dbReference type="PANTHER" id="PTHR47150">
    <property type="entry name" value="OS12G0169200 PROTEIN"/>
    <property type="match status" value="1"/>
</dbReference>